<evidence type="ECO:0000256" key="5">
    <source>
        <dbReference type="ARBA" id="ARBA00022989"/>
    </source>
</evidence>
<feature type="transmembrane region" description="Helical" evidence="7">
    <location>
        <begin position="58"/>
        <end position="74"/>
    </location>
</feature>
<keyword evidence="3" id="KW-0813">Transport</keyword>
<dbReference type="AlphaFoldDB" id="A0A1E3PXB0"/>
<organism evidence="9 10">
    <name type="scientific">Lipomyces starkeyi NRRL Y-11557</name>
    <dbReference type="NCBI Taxonomy" id="675824"/>
    <lineage>
        <taxon>Eukaryota</taxon>
        <taxon>Fungi</taxon>
        <taxon>Dikarya</taxon>
        <taxon>Ascomycota</taxon>
        <taxon>Saccharomycotina</taxon>
        <taxon>Lipomycetes</taxon>
        <taxon>Lipomycetales</taxon>
        <taxon>Lipomycetaceae</taxon>
        <taxon>Lipomyces</taxon>
    </lineage>
</organism>
<dbReference type="InterPro" id="IPR005829">
    <property type="entry name" value="Sugar_transporter_CS"/>
</dbReference>
<keyword evidence="10" id="KW-1185">Reference proteome</keyword>
<proteinExistence type="inferred from homology"/>
<evidence type="ECO:0000256" key="2">
    <source>
        <dbReference type="ARBA" id="ARBA00010992"/>
    </source>
</evidence>
<feature type="transmembrane region" description="Helical" evidence="7">
    <location>
        <begin position="297"/>
        <end position="318"/>
    </location>
</feature>
<feature type="transmembrane region" description="Helical" evidence="7">
    <location>
        <begin position="325"/>
        <end position="345"/>
    </location>
</feature>
<dbReference type="InterPro" id="IPR050360">
    <property type="entry name" value="MFS_Sugar_Transporters"/>
</dbReference>
<dbReference type="Proteomes" id="UP000094385">
    <property type="component" value="Unassembled WGS sequence"/>
</dbReference>
<feature type="transmembrane region" description="Helical" evidence="7">
    <location>
        <begin position="81"/>
        <end position="99"/>
    </location>
</feature>
<keyword evidence="6 7" id="KW-0472">Membrane</keyword>
<dbReference type="STRING" id="675824.A0A1E3PXB0"/>
<feature type="transmembrane region" description="Helical" evidence="7">
    <location>
        <begin position="21"/>
        <end position="38"/>
    </location>
</feature>
<name>A0A1E3PXB0_LIPST</name>
<dbReference type="InterPro" id="IPR005828">
    <property type="entry name" value="MFS_sugar_transport-like"/>
</dbReference>
<comment type="similarity">
    <text evidence="2">Belongs to the major facilitator superfamily. Sugar transporter (TC 2.A.1.1) family.</text>
</comment>
<dbReference type="SUPFAM" id="SSF103473">
    <property type="entry name" value="MFS general substrate transporter"/>
    <property type="match status" value="1"/>
</dbReference>
<dbReference type="InterPro" id="IPR020846">
    <property type="entry name" value="MFS_dom"/>
</dbReference>
<dbReference type="PANTHER" id="PTHR48022:SF15">
    <property type="entry name" value="ALPHA-GLUCOSIDE TRANSPORTER, PUTATIVE (AFU_ORTHOLOGUE AFUA_5G00500)-RELATED"/>
    <property type="match status" value="1"/>
</dbReference>
<dbReference type="PROSITE" id="PS00216">
    <property type="entry name" value="SUGAR_TRANSPORT_1"/>
    <property type="match status" value="1"/>
</dbReference>
<feature type="transmembrane region" description="Helical" evidence="7">
    <location>
        <begin position="137"/>
        <end position="157"/>
    </location>
</feature>
<accession>A0A1E3PXB0</accession>
<reference evidence="9 10" key="1">
    <citation type="journal article" date="2016" name="Proc. Natl. Acad. Sci. U.S.A.">
        <title>Comparative genomics of biotechnologically important yeasts.</title>
        <authorList>
            <person name="Riley R."/>
            <person name="Haridas S."/>
            <person name="Wolfe K.H."/>
            <person name="Lopes M.R."/>
            <person name="Hittinger C.T."/>
            <person name="Goeker M."/>
            <person name="Salamov A.A."/>
            <person name="Wisecaver J.H."/>
            <person name="Long T.M."/>
            <person name="Calvey C.H."/>
            <person name="Aerts A.L."/>
            <person name="Barry K.W."/>
            <person name="Choi C."/>
            <person name="Clum A."/>
            <person name="Coughlan A.Y."/>
            <person name="Deshpande S."/>
            <person name="Douglass A.P."/>
            <person name="Hanson S.J."/>
            <person name="Klenk H.-P."/>
            <person name="LaButti K.M."/>
            <person name="Lapidus A."/>
            <person name="Lindquist E.A."/>
            <person name="Lipzen A.M."/>
            <person name="Meier-Kolthoff J.P."/>
            <person name="Ohm R.A."/>
            <person name="Otillar R.P."/>
            <person name="Pangilinan J.L."/>
            <person name="Peng Y."/>
            <person name="Rokas A."/>
            <person name="Rosa C.A."/>
            <person name="Scheuner C."/>
            <person name="Sibirny A.A."/>
            <person name="Slot J.C."/>
            <person name="Stielow J.B."/>
            <person name="Sun H."/>
            <person name="Kurtzman C.P."/>
            <person name="Blackwell M."/>
            <person name="Grigoriev I.V."/>
            <person name="Jeffries T.W."/>
        </authorList>
    </citation>
    <scope>NUCLEOTIDE SEQUENCE [LARGE SCALE GENOMIC DNA]</scope>
    <source>
        <strain evidence="9 10">NRRL Y-11557</strain>
    </source>
</reference>
<dbReference type="PANTHER" id="PTHR48022">
    <property type="entry name" value="PLASTIDIC GLUCOSE TRANSPORTER 4"/>
    <property type="match status" value="1"/>
</dbReference>
<evidence type="ECO:0000256" key="7">
    <source>
        <dbReference type="SAM" id="Phobius"/>
    </source>
</evidence>
<dbReference type="OrthoDB" id="6612291at2759"/>
<keyword evidence="5 7" id="KW-1133">Transmembrane helix</keyword>
<evidence type="ECO:0000256" key="4">
    <source>
        <dbReference type="ARBA" id="ARBA00022692"/>
    </source>
</evidence>
<dbReference type="InterPro" id="IPR036259">
    <property type="entry name" value="MFS_trans_sf"/>
</dbReference>
<feature type="transmembrane region" description="Helical" evidence="7">
    <location>
        <begin position="105"/>
        <end position="125"/>
    </location>
</feature>
<evidence type="ECO:0000313" key="9">
    <source>
        <dbReference type="EMBL" id="ODQ69950.1"/>
    </source>
</evidence>
<evidence type="ECO:0000259" key="8">
    <source>
        <dbReference type="PROSITE" id="PS50850"/>
    </source>
</evidence>
<feature type="transmembrane region" description="Helical" evidence="7">
    <location>
        <begin position="394"/>
        <end position="415"/>
    </location>
</feature>
<feature type="transmembrane region" description="Helical" evidence="7">
    <location>
        <begin position="427"/>
        <end position="445"/>
    </location>
</feature>
<dbReference type="Gene3D" id="1.20.1250.20">
    <property type="entry name" value="MFS general substrate transporter like domains"/>
    <property type="match status" value="1"/>
</dbReference>
<dbReference type="GO" id="GO:0005351">
    <property type="term" value="F:carbohydrate:proton symporter activity"/>
    <property type="evidence" value="ECO:0007669"/>
    <property type="project" value="TreeGrafter"/>
</dbReference>
<feature type="domain" description="Major facilitator superfamily (MFS) profile" evidence="8">
    <location>
        <begin position="1"/>
        <end position="449"/>
    </location>
</feature>
<feature type="transmembrane region" description="Helical" evidence="7">
    <location>
        <begin position="265"/>
        <end position="285"/>
    </location>
</feature>
<dbReference type="GO" id="GO:0016020">
    <property type="term" value="C:membrane"/>
    <property type="evidence" value="ECO:0007669"/>
    <property type="project" value="UniProtKB-SubCell"/>
</dbReference>
<evidence type="ECO:0000256" key="6">
    <source>
        <dbReference type="ARBA" id="ARBA00023136"/>
    </source>
</evidence>
<gene>
    <name evidence="9" type="ORF">LIPSTDRAFT_120442</name>
</gene>
<sequence>MEDINYRVVDMDAKWRIIRRHWRFAFWAVWVSLGPMMIGFDSVAGGQLIAMPAFQQKYAGDFFGALICGYLMDYTGRKRSVLLAATISCVGIGLQYVSATWRVFFAGKFINGIAFGIWFTVAPTWIGENARPECRGFFLCLYNSSIVYGQALVVFISKGLVRIPGKWSFQSTILLQFLFPALGYAGYLFFAESPYWLLSRDMDDDARKALRKLYGSNYQEFRDIEFDRLSENVRFSTNLRRMANEGGLAVLKCFRGTNLKRTMTSLLAAAGQQLLGASFVLGYVTYFLELVHVENTFLVTVILFVVMIISTTSTFVLIEILGRRTLLVPATFVLTFILLLIGIMGCIPNQVAAGWVITVCIFIWGAIYQLSLGSTGFVMASELSTLTLRAQTQSLVAATDSVVAGISGFTIPYMINPDAGNMGGKVGFVFFAMGVFVCIGYYFFIPETKGLSFDDMDWLYAQKVSPRKFQEAIKDRIGSDGGVWRTVTAVEKVVADAKETHIEHV</sequence>
<dbReference type="EMBL" id="KV454302">
    <property type="protein sequence ID" value="ODQ69950.1"/>
    <property type="molecule type" value="Genomic_DNA"/>
</dbReference>
<evidence type="ECO:0000256" key="1">
    <source>
        <dbReference type="ARBA" id="ARBA00004141"/>
    </source>
</evidence>
<evidence type="ECO:0000313" key="10">
    <source>
        <dbReference type="Proteomes" id="UP000094385"/>
    </source>
</evidence>
<feature type="transmembrane region" description="Helical" evidence="7">
    <location>
        <begin position="177"/>
        <end position="198"/>
    </location>
</feature>
<evidence type="ECO:0000256" key="3">
    <source>
        <dbReference type="ARBA" id="ARBA00022448"/>
    </source>
</evidence>
<comment type="subcellular location">
    <subcellularLocation>
        <location evidence="1">Membrane</location>
        <topology evidence="1">Multi-pass membrane protein</topology>
    </subcellularLocation>
</comment>
<protein>
    <recommendedName>
        <fullName evidence="8">Major facilitator superfamily (MFS) profile domain-containing protein</fullName>
    </recommendedName>
</protein>
<dbReference type="Pfam" id="PF00083">
    <property type="entry name" value="Sugar_tr"/>
    <property type="match status" value="1"/>
</dbReference>
<keyword evidence="4 7" id="KW-0812">Transmembrane</keyword>
<dbReference type="PROSITE" id="PS50850">
    <property type="entry name" value="MFS"/>
    <property type="match status" value="1"/>
</dbReference>
<feature type="transmembrane region" description="Helical" evidence="7">
    <location>
        <begin position="351"/>
        <end position="373"/>
    </location>
</feature>